<reference evidence="8 9" key="1">
    <citation type="journal article" date="2015" name="Nature">
        <title>rRNA introns, odd ribosomes, and small enigmatic genomes across a large radiation of phyla.</title>
        <authorList>
            <person name="Brown C.T."/>
            <person name="Hug L.A."/>
            <person name="Thomas B.C."/>
            <person name="Sharon I."/>
            <person name="Castelle C.J."/>
            <person name="Singh A."/>
            <person name="Wilkins M.J."/>
            <person name="Williams K.H."/>
            <person name="Banfield J.F."/>
        </authorList>
    </citation>
    <scope>NUCLEOTIDE SEQUENCE [LARGE SCALE GENOMIC DNA]</scope>
</reference>
<comment type="cofactor">
    <cofactor evidence="1">
        <name>[4Fe-4S] cluster</name>
        <dbReference type="ChEBI" id="CHEBI:49883"/>
    </cofactor>
</comment>
<dbReference type="GO" id="GO:0003824">
    <property type="term" value="F:catalytic activity"/>
    <property type="evidence" value="ECO:0007669"/>
    <property type="project" value="InterPro"/>
</dbReference>
<dbReference type="PROSITE" id="PS51918">
    <property type="entry name" value="RADICAL_SAM"/>
    <property type="match status" value="1"/>
</dbReference>
<accession>A0A0G0NIF0</accession>
<organism evidence="8 9">
    <name type="scientific">Candidatus Daviesbacteria bacterium GW2011_GWF2_38_6</name>
    <dbReference type="NCBI Taxonomy" id="1618432"/>
    <lineage>
        <taxon>Bacteria</taxon>
        <taxon>Candidatus Daviesiibacteriota</taxon>
    </lineage>
</organism>
<dbReference type="PANTHER" id="PTHR43409">
    <property type="entry name" value="ANAEROBIC MAGNESIUM-PROTOPORPHYRIN IX MONOMETHYL ESTER CYCLASE-RELATED"/>
    <property type="match status" value="1"/>
</dbReference>
<dbReference type="InterPro" id="IPR023404">
    <property type="entry name" value="rSAM_horseshoe"/>
</dbReference>
<protein>
    <submittedName>
        <fullName evidence="8">Radical SAM domain protein</fullName>
    </submittedName>
</protein>
<keyword evidence="3" id="KW-0479">Metal-binding</keyword>
<dbReference type="GO" id="GO:0031419">
    <property type="term" value="F:cobalamin binding"/>
    <property type="evidence" value="ECO:0007669"/>
    <property type="project" value="InterPro"/>
</dbReference>
<dbReference type="SFLD" id="SFLDS00029">
    <property type="entry name" value="Radical_SAM"/>
    <property type="match status" value="1"/>
</dbReference>
<dbReference type="PROSITE" id="PS51332">
    <property type="entry name" value="B12_BINDING"/>
    <property type="match status" value="1"/>
</dbReference>
<dbReference type="SFLD" id="SFLDG01082">
    <property type="entry name" value="B12-binding_domain_containing"/>
    <property type="match status" value="1"/>
</dbReference>
<dbReference type="SUPFAM" id="SSF102114">
    <property type="entry name" value="Radical SAM enzymes"/>
    <property type="match status" value="1"/>
</dbReference>
<dbReference type="InterPro" id="IPR051198">
    <property type="entry name" value="BchE-like"/>
</dbReference>
<dbReference type="InterPro" id="IPR007197">
    <property type="entry name" value="rSAM"/>
</dbReference>
<comment type="caution">
    <text evidence="8">The sequence shown here is derived from an EMBL/GenBank/DDBJ whole genome shotgun (WGS) entry which is preliminary data.</text>
</comment>
<evidence type="ECO:0000256" key="2">
    <source>
        <dbReference type="ARBA" id="ARBA00022691"/>
    </source>
</evidence>
<dbReference type="Proteomes" id="UP000034324">
    <property type="component" value="Unassembled WGS sequence"/>
</dbReference>
<dbReference type="AlphaFoldDB" id="A0A0G0NIF0"/>
<dbReference type="GO" id="GO:0046872">
    <property type="term" value="F:metal ion binding"/>
    <property type="evidence" value="ECO:0007669"/>
    <property type="project" value="UniProtKB-KW"/>
</dbReference>
<dbReference type="InterPro" id="IPR058240">
    <property type="entry name" value="rSAM_sf"/>
</dbReference>
<dbReference type="Gene3D" id="3.40.50.280">
    <property type="entry name" value="Cobalamin-binding domain"/>
    <property type="match status" value="1"/>
</dbReference>
<evidence type="ECO:0000256" key="3">
    <source>
        <dbReference type="ARBA" id="ARBA00022723"/>
    </source>
</evidence>
<keyword evidence="5" id="KW-0411">Iron-sulfur</keyword>
<dbReference type="InterPro" id="IPR006158">
    <property type="entry name" value="Cobalamin-bd"/>
</dbReference>
<evidence type="ECO:0000259" key="6">
    <source>
        <dbReference type="PROSITE" id="PS51332"/>
    </source>
</evidence>
<dbReference type="Pfam" id="PF02310">
    <property type="entry name" value="B12-binding"/>
    <property type="match status" value="1"/>
</dbReference>
<proteinExistence type="predicted"/>
<dbReference type="Pfam" id="PF04055">
    <property type="entry name" value="Radical_SAM"/>
    <property type="match status" value="1"/>
</dbReference>
<evidence type="ECO:0000256" key="4">
    <source>
        <dbReference type="ARBA" id="ARBA00023004"/>
    </source>
</evidence>
<keyword evidence="2" id="KW-0949">S-adenosyl-L-methionine</keyword>
<gene>
    <name evidence="8" type="ORF">US99_C0056G0002</name>
</gene>
<feature type="domain" description="B12-binding" evidence="6">
    <location>
        <begin position="56"/>
        <end position="205"/>
    </location>
</feature>
<keyword evidence="4" id="KW-0408">Iron</keyword>
<feature type="domain" description="Radical SAM core" evidence="7">
    <location>
        <begin position="260"/>
        <end position="362"/>
    </location>
</feature>
<evidence type="ECO:0000259" key="7">
    <source>
        <dbReference type="PROSITE" id="PS51918"/>
    </source>
</evidence>
<dbReference type="CDD" id="cd01335">
    <property type="entry name" value="Radical_SAM"/>
    <property type="match status" value="1"/>
</dbReference>
<sequence>MESLMQNLTGVSKEQITINHDNNELEEYIESLKNTYSLNRRILLVQLPQLQLESFSPDIARTKSYYAFPPAGLQWVAKSLEGRNFDVDILDLNYCLLKNTIFSKDFDYNNWISILNQKIGEFKPSIIGTTCINVSKLFNSTNPFNVMLSRLKEINRHLVIVGGASIMNDYEACLEKGLCHFVIDGEGEDRINFLLDKIFGESCSQPTARIFFKFREGIAETKGTNKRICLHGNLISTYKRVPVEEYFKVGVLNHYSRMAGDHKPFATLQLGRGCRMNCKFCGVPKFIGRGVYNHPCPDLIEEINYLVKEKGIRHFEWLDDDLLAGRDALKEILKELIRLRKNYGITWAANNGLISQDVSVLR</sequence>
<dbReference type="Gene3D" id="3.80.30.20">
    <property type="entry name" value="tm_1862 like domain"/>
    <property type="match status" value="1"/>
</dbReference>
<evidence type="ECO:0000256" key="1">
    <source>
        <dbReference type="ARBA" id="ARBA00001966"/>
    </source>
</evidence>
<evidence type="ECO:0000313" key="8">
    <source>
        <dbReference type="EMBL" id="KKQ76886.1"/>
    </source>
</evidence>
<dbReference type="EMBL" id="LBVC01000056">
    <property type="protein sequence ID" value="KKQ76886.1"/>
    <property type="molecule type" value="Genomic_DNA"/>
</dbReference>
<evidence type="ECO:0000313" key="9">
    <source>
        <dbReference type="Proteomes" id="UP000034324"/>
    </source>
</evidence>
<name>A0A0G0NIF0_9BACT</name>
<evidence type="ECO:0000256" key="5">
    <source>
        <dbReference type="ARBA" id="ARBA00023014"/>
    </source>
</evidence>
<dbReference type="GO" id="GO:0051536">
    <property type="term" value="F:iron-sulfur cluster binding"/>
    <property type="evidence" value="ECO:0007669"/>
    <property type="project" value="UniProtKB-KW"/>
</dbReference>